<feature type="domain" description="DNA/RNA-binding" evidence="3">
    <location>
        <begin position="228"/>
        <end position="515"/>
    </location>
</feature>
<feature type="region of interest" description="Disordered" evidence="2">
    <location>
        <begin position="755"/>
        <end position="774"/>
    </location>
</feature>
<dbReference type="Pfam" id="PF10374">
    <property type="entry name" value="EST1"/>
    <property type="match status" value="1"/>
</dbReference>
<keyword evidence="6" id="KW-1185">Reference proteome</keyword>
<feature type="region of interest" description="Disordered" evidence="2">
    <location>
        <begin position="596"/>
        <end position="645"/>
    </location>
</feature>
<dbReference type="SUPFAM" id="SSF48452">
    <property type="entry name" value="TPR-like"/>
    <property type="match status" value="1"/>
</dbReference>
<keyword evidence="1" id="KW-0866">Nonsense-mediated mRNA decay</keyword>
<dbReference type="InterPro" id="IPR011990">
    <property type="entry name" value="TPR-like_helical_dom_sf"/>
</dbReference>
<dbReference type="GO" id="GO:0070034">
    <property type="term" value="F:telomerase RNA binding"/>
    <property type="evidence" value="ECO:0007669"/>
    <property type="project" value="TreeGrafter"/>
</dbReference>
<dbReference type="GO" id="GO:0042162">
    <property type="term" value="F:telomeric DNA binding"/>
    <property type="evidence" value="ECO:0007669"/>
    <property type="project" value="TreeGrafter"/>
</dbReference>
<organism evidence="5 6">
    <name type="scientific">Saccharomyces pastorianus</name>
    <name type="common">Lager yeast</name>
    <name type="synonym">Saccharomyces cerevisiae x Saccharomyces eubayanus</name>
    <dbReference type="NCBI Taxonomy" id="27292"/>
    <lineage>
        <taxon>Eukaryota</taxon>
        <taxon>Fungi</taxon>
        <taxon>Dikarya</taxon>
        <taxon>Ascomycota</taxon>
        <taxon>Saccharomycotina</taxon>
        <taxon>Saccharomycetes</taxon>
        <taxon>Saccharomycetales</taxon>
        <taxon>Saccharomycetaceae</taxon>
        <taxon>Saccharomyces</taxon>
    </lineage>
</organism>
<dbReference type="GO" id="GO:0005697">
    <property type="term" value="C:telomerase holoenzyme complex"/>
    <property type="evidence" value="ECO:0007669"/>
    <property type="project" value="TreeGrafter"/>
</dbReference>
<evidence type="ECO:0000256" key="1">
    <source>
        <dbReference type="RuleBase" id="RU369098"/>
    </source>
</evidence>
<dbReference type="OrthoDB" id="69928at2759"/>
<comment type="function">
    <text evidence="1">Plays a role in nonsense-mediated mRNA decay.</text>
</comment>
<dbReference type="GO" id="GO:0000184">
    <property type="term" value="P:nuclear-transcribed mRNA catabolic process, nonsense-mediated decay"/>
    <property type="evidence" value="ECO:0007669"/>
    <property type="project" value="UniProtKB-KW"/>
</dbReference>
<accession>A0A6C1DRB5</accession>
<dbReference type="Proteomes" id="UP000501346">
    <property type="component" value="Chromosome ScIV"/>
</dbReference>
<dbReference type="PANTHER" id="PTHR15696">
    <property type="entry name" value="SMG-7 SUPPRESSOR WITH MORPHOLOGICAL EFFECT ON GENITALIA PROTEIN 7"/>
    <property type="match status" value="1"/>
</dbReference>
<reference evidence="5 6" key="1">
    <citation type="journal article" date="2019" name="BMC Genomics">
        <title>Chromosome level assembly and comparative genome analysis confirm lager-brewing yeasts originated from a single hybridization.</title>
        <authorList>
            <person name="Salazar A.N."/>
            <person name="Gorter de Vries A.R."/>
            <person name="van den Broek M."/>
            <person name="Brouwers N."/>
            <person name="de la Torre Cortes P."/>
            <person name="Kuijpers N.G.A."/>
            <person name="Daran J.G."/>
            <person name="Abeel T."/>
        </authorList>
    </citation>
    <scope>NUCLEOTIDE SEQUENCE [LARGE SCALE GENOMIC DNA]</scope>
    <source>
        <strain evidence="5 6">CBS 1483</strain>
    </source>
</reference>
<dbReference type="FunFam" id="1.25.40.10:FF:001117">
    <property type="entry name" value="Est1-like bcy1 suppressor"/>
    <property type="match status" value="1"/>
</dbReference>
<evidence type="ECO:0000313" key="5">
    <source>
        <dbReference type="EMBL" id="QID78724.1"/>
    </source>
</evidence>
<evidence type="ECO:0000313" key="6">
    <source>
        <dbReference type="Proteomes" id="UP000501346"/>
    </source>
</evidence>
<dbReference type="PANTHER" id="PTHR15696:SF37">
    <property type="entry name" value="NONSENSE-MEDIATED MRNA DECAY FACTOR EBS1-RELATED"/>
    <property type="match status" value="1"/>
</dbReference>
<sequence length="884" mass="99900">MEPSNTQKEDLPTAFNGIKSQLNSILKSNQLFQDYALLNGFLAFVHSKLNAAILTSIESQCGKSFAADLDSFDQSSISSILDFSWESVHYPIFKWFQMWRNYILFEKENKKQQTKFIDFRKMNSKMLKFFKTVQNFYVNVINTVYKKYDISVLLPKRIIQDLKLSDIENTTNVGDSLAVKTFNSSSPLAHLIPTLFHRCLLFLGTAYRYKTLLEEISNKYSISNFKKSLDFFRLASLVLPSAGETYSQAGAIFLQTGNLGIAVFNFVKGMMTKMPSPVSIKNFGALMVDNKSSLNRSLHTTIMNTYLQESKGPRTPAKEILEFYFLGLFGSVWSPTSWRDDTKPNQLNNGIKLRHLENALYETMSARYLNNIKTIFHNLIITIGGFHLLLKRRSDVSAKTLKDLRSNELDYLNFAFKYIAHILNDIVKESWSENPEVSEILGMVRIINCWIKANPMVLQYSQSNLEFINALAYLINDIVKKKPSPSFSITEHIPKRTYWFGEDLMVKGLSFVNFQLSDFDDYEKILEMDHSLDRLIGNPPLCDKLSASSEMLLRLQAVVNISSQLLQNNNCGVEWSDNKSRYIFNKKIGFKETVKNNMKTSKQSNEKAKLQRKNKPSTTNGSISMADLERQMRSSSLDSFSPTMGYSGSSVPMAPDTFNVKPSGTITGNKVNVELLKIELSGQNADGAITNISPGYSNAAISSSNSTDESSFDLNNILSSMQQKHAEKSFAKSMQGVNEQIPANDVCHQAQRPMQGGLYSSQQPSSMSSLNSAYQNASMPPSASMVSYPYPFLNQQGQGVFPPYNAQNLQWQSEAYSLKSMNFANPTWLGDQHQTSAPSSAYAQAQRQMFQQHMQQDVGKYMQFPFDAQSNTDSMRGGSRNNMF</sequence>
<comment type="subcellular location">
    <subcellularLocation>
        <location evidence="1">Nucleus</location>
    </subcellularLocation>
</comment>
<dbReference type="InterPro" id="IPR019458">
    <property type="entry name" value="Est1-like_N"/>
</dbReference>
<feature type="compositionally biased region" description="Low complexity" evidence="2">
    <location>
        <begin position="760"/>
        <end position="772"/>
    </location>
</feature>
<evidence type="ECO:0000259" key="4">
    <source>
        <dbReference type="Pfam" id="PF10374"/>
    </source>
</evidence>
<evidence type="ECO:0000259" key="3">
    <source>
        <dbReference type="Pfam" id="PF10373"/>
    </source>
</evidence>
<feature type="domain" description="Telomerase activating protein Est1-like N-terminal" evidence="4">
    <location>
        <begin position="80"/>
        <end position="214"/>
    </location>
</feature>
<protein>
    <recommendedName>
        <fullName evidence="1">Nonsense-mediated mRNA decay factor</fullName>
    </recommendedName>
</protein>
<dbReference type="AlphaFoldDB" id="A0A6C1DRB5"/>
<dbReference type="InterPro" id="IPR018834">
    <property type="entry name" value="DNA/RNA-bd_Est1-type"/>
</dbReference>
<keyword evidence="1" id="KW-0539">Nucleus</keyword>
<dbReference type="Pfam" id="PF10373">
    <property type="entry name" value="EST1_DNA_bind"/>
    <property type="match status" value="1"/>
</dbReference>
<name>A0A6C1DRB5_SACPS</name>
<dbReference type="EMBL" id="CP048985">
    <property type="protein sequence ID" value="QID78724.1"/>
    <property type="molecule type" value="Genomic_DNA"/>
</dbReference>
<feature type="compositionally biased region" description="Polar residues" evidence="2">
    <location>
        <begin position="633"/>
        <end position="645"/>
    </location>
</feature>
<gene>
    <name evidence="5" type="primary">EBS1_1</name>
    <name evidence="5" type="ORF">GRS66_000943</name>
</gene>
<proteinExistence type="predicted"/>
<evidence type="ECO:0000256" key="2">
    <source>
        <dbReference type="SAM" id="MobiDB-lite"/>
    </source>
</evidence>
<dbReference type="Gene3D" id="1.25.40.10">
    <property type="entry name" value="Tetratricopeptide repeat domain"/>
    <property type="match status" value="1"/>
</dbReference>
<dbReference type="InterPro" id="IPR045153">
    <property type="entry name" value="Est1/Ebs1-like"/>
</dbReference>